<dbReference type="SUPFAM" id="SSF54593">
    <property type="entry name" value="Glyoxalase/Bleomycin resistance protein/Dihydroxybiphenyl dioxygenase"/>
    <property type="match status" value="1"/>
</dbReference>
<dbReference type="InterPro" id="IPR029068">
    <property type="entry name" value="Glyas_Bleomycin-R_OHBP_Dase"/>
</dbReference>
<dbReference type="PANTHER" id="PTHR43048:SF3">
    <property type="entry name" value="METHYLMALONYL-COA EPIMERASE, MITOCHONDRIAL"/>
    <property type="match status" value="1"/>
</dbReference>
<evidence type="ECO:0000313" key="3">
    <source>
        <dbReference type="EMBL" id="SVD96870.1"/>
    </source>
</evidence>
<dbReference type="Gene3D" id="3.10.180.10">
    <property type="entry name" value="2,3-Dihydroxybiphenyl 1,2-Dioxygenase, domain 1"/>
    <property type="match status" value="1"/>
</dbReference>
<organism evidence="3">
    <name type="scientific">marine metagenome</name>
    <dbReference type="NCBI Taxonomy" id="408172"/>
    <lineage>
        <taxon>unclassified sequences</taxon>
        <taxon>metagenomes</taxon>
        <taxon>ecological metagenomes</taxon>
    </lineage>
</organism>
<evidence type="ECO:0000259" key="2">
    <source>
        <dbReference type="PROSITE" id="PS51819"/>
    </source>
</evidence>
<dbReference type="InterPro" id="IPR051785">
    <property type="entry name" value="MMCE/EMCE_epimerase"/>
</dbReference>
<dbReference type="GO" id="GO:0046491">
    <property type="term" value="P:L-methylmalonyl-CoA metabolic process"/>
    <property type="evidence" value="ECO:0007669"/>
    <property type="project" value="TreeGrafter"/>
</dbReference>
<proteinExistence type="predicted"/>
<dbReference type="GO" id="GO:0004493">
    <property type="term" value="F:methylmalonyl-CoA epimerase activity"/>
    <property type="evidence" value="ECO:0007669"/>
    <property type="project" value="TreeGrafter"/>
</dbReference>
<evidence type="ECO:0000256" key="1">
    <source>
        <dbReference type="ARBA" id="ARBA00022723"/>
    </source>
</evidence>
<name>A0A382ZNK6_9ZZZZ</name>
<accession>A0A382ZNK6</accession>
<sequence>MATPACQLGLLDHYTLIVEDAEAVSSFHSEMLGFELLEVRPLNTGTAQAGEFDMLDYIMRFPGETDRTLVITEGLTDESVFRRHLRDHGPGIHHMAYQVDDIDTAVETLRRAGAKLLSDTIMRDERSG</sequence>
<reference evidence="3" key="1">
    <citation type="submission" date="2018-05" db="EMBL/GenBank/DDBJ databases">
        <authorList>
            <person name="Lanie J.A."/>
            <person name="Ng W.-L."/>
            <person name="Kazmierczak K.M."/>
            <person name="Andrzejewski T.M."/>
            <person name="Davidsen T.M."/>
            <person name="Wayne K.J."/>
            <person name="Tettelin H."/>
            <person name="Glass J.I."/>
            <person name="Rusch D."/>
            <person name="Podicherti R."/>
            <person name="Tsui H.-C.T."/>
            <person name="Winkler M.E."/>
        </authorList>
    </citation>
    <scope>NUCLEOTIDE SEQUENCE</scope>
</reference>
<dbReference type="PANTHER" id="PTHR43048">
    <property type="entry name" value="METHYLMALONYL-COA EPIMERASE"/>
    <property type="match status" value="1"/>
</dbReference>
<feature type="domain" description="VOC" evidence="2">
    <location>
        <begin position="10"/>
        <end position="128"/>
    </location>
</feature>
<dbReference type="GO" id="GO:0046872">
    <property type="term" value="F:metal ion binding"/>
    <property type="evidence" value="ECO:0007669"/>
    <property type="project" value="UniProtKB-KW"/>
</dbReference>
<gene>
    <name evidence="3" type="ORF">METZ01_LOCUS449724</name>
</gene>
<keyword evidence="1" id="KW-0479">Metal-binding</keyword>
<dbReference type="EMBL" id="UINC01185256">
    <property type="protein sequence ID" value="SVD96870.1"/>
    <property type="molecule type" value="Genomic_DNA"/>
</dbReference>
<protein>
    <recommendedName>
        <fullName evidence="2">VOC domain-containing protein</fullName>
    </recommendedName>
</protein>
<feature type="non-terminal residue" evidence="3">
    <location>
        <position position="128"/>
    </location>
</feature>
<dbReference type="InterPro" id="IPR037523">
    <property type="entry name" value="VOC_core"/>
</dbReference>
<dbReference type="Pfam" id="PF13669">
    <property type="entry name" value="Glyoxalase_4"/>
    <property type="match status" value="1"/>
</dbReference>
<dbReference type="AlphaFoldDB" id="A0A382ZNK6"/>
<dbReference type="PROSITE" id="PS51819">
    <property type="entry name" value="VOC"/>
    <property type="match status" value="1"/>
</dbReference>